<dbReference type="Proteomes" id="UP001273209">
    <property type="component" value="Unassembled WGS sequence"/>
</dbReference>
<evidence type="ECO:0000259" key="7">
    <source>
        <dbReference type="Pfam" id="PF00728"/>
    </source>
</evidence>
<comment type="caution">
    <text evidence="9">The sequence shown here is derived from an EMBL/GenBank/DDBJ whole genome shotgun (WGS) entry which is preliminary data.</text>
</comment>
<dbReference type="AlphaFoldDB" id="A0AAE1J7P3"/>
<comment type="catalytic activity">
    <reaction evidence="1">
        <text>Hydrolysis of terminal non-reducing N-acetyl-D-hexosamine residues in N-acetyl-beta-D-hexosaminides.</text>
        <dbReference type="EC" id="3.2.1.52"/>
    </reaction>
</comment>
<dbReference type="Pfam" id="PF02838">
    <property type="entry name" value="Glyco_hydro_20b"/>
    <property type="match status" value="1"/>
</dbReference>
<keyword evidence="10" id="KW-1185">Reference proteome</keyword>
<evidence type="ECO:0000313" key="10">
    <source>
        <dbReference type="Proteomes" id="UP001273209"/>
    </source>
</evidence>
<evidence type="ECO:0000259" key="8">
    <source>
        <dbReference type="Pfam" id="PF02838"/>
    </source>
</evidence>
<dbReference type="SUPFAM" id="SSF55545">
    <property type="entry name" value="beta-N-acetylhexosaminidase-like domain"/>
    <property type="match status" value="1"/>
</dbReference>
<feature type="domain" description="Beta-hexosaminidase bacterial type N-terminal" evidence="8">
    <location>
        <begin position="126"/>
        <end position="204"/>
    </location>
</feature>
<evidence type="ECO:0000256" key="3">
    <source>
        <dbReference type="ARBA" id="ARBA00012663"/>
    </source>
</evidence>
<dbReference type="InterPro" id="IPR025705">
    <property type="entry name" value="Beta_hexosaminidase_sua/sub"/>
</dbReference>
<dbReference type="GeneID" id="87920973"/>
<dbReference type="Gene3D" id="3.30.379.10">
    <property type="entry name" value="Chitobiase/beta-hexosaminidase domain 2-like"/>
    <property type="match status" value="1"/>
</dbReference>
<feature type="active site" description="Proton donor" evidence="6">
    <location>
        <position position="385"/>
    </location>
</feature>
<dbReference type="GO" id="GO:0004563">
    <property type="term" value="F:beta-N-acetylhexosaminidase activity"/>
    <property type="evidence" value="ECO:0007669"/>
    <property type="project" value="UniProtKB-EC"/>
</dbReference>
<dbReference type="PRINTS" id="PR00738">
    <property type="entry name" value="GLHYDRLASE20"/>
</dbReference>
<comment type="similarity">
    <text evidence="2">Belongs to the glycosyl hydrolase 20 family.</text>
</comment>
<organism evidence="9 10">
    <name type="scientific">Trichoderma aggressivum f. europaeum</name>
    <dbReference type="NCBI Taxonomy" id="173218"/>
    <lineage>
        <taxon>Eukaryota</taxon>
        <taxon>Fungi</taxon>
        <taxon>Dikarya</taxon>
        <taxon>Ascomycota</taxon>
        <taxon>Pezizomycotina</taxon>
        <taxon>Sordariomycetes</taxon>
        <taxon>Hypocreomycetidae</taxon>
        <taxon>Hypocreales</taxon>
        <taxon>Hypocreaceae</taxon>
        <taxon>Trichoderma</taxon>
    </lineage>
</organism>
<feature type="domain" description="Glycoside hydrolase family 20 catalytic" evidence="7">
    <location>
        <begin position="227"/>
        <end position="553"/>
    </location>
</feature>
<dbReference type="Gene3D" id="3.20.20.80">
    <property type="entry name" value="Glycosidases"/>
    <property type="match status" value="1"/>
</dbReference>
<evidence type="ECO:0000256" key="4">
    <source>
        <dbReference type="ARBA" id="ARBA00022801"/>
    </source>
</evidence>
<dbReference type="EC" id="3.2.1.52" evidence="3"/>
<dbReference type="PANTHER" id="PTHR43678">
    <property type="entry name" value="PUTATIVE (AFU_ORTHOLOGUE AFUA_2G00640)-RELATED"/>
    <property type="match status" value="1"/>
</dbReference>
<sequence>MLLTLAWLHPGQGRAFEDDGANRRHGIRTYGISRPVQAKITLATEAIGTRHASIATADMRFLVAVVGLASLARAQLLGIPTVPFNITSDRTYDLRNVHTIVVDLAHSTTRDQDGLTLIPPTLWEFAETFRDDLAGIGINTILLPGLKPISNAIYLTLDSDKSQFVNAAGNKTSEGYRLSVTSSGVTVSGASPLGAWWGTRTVLQQALINNKKMKLGTGVDSPGWPERGMMLDVGRHYYPADFLAEMCSYLSFFKQNVFHLHLSDHVWDPAKLGSHELALQLYAAFRVDSADPAVEGLARPANETYSPSAFDNLQQKCARRGVTILPELESPGHSMATTDWRPEIALGDFSMLNLSHPETLPTVKSYWKAVINNFHSKVVHIGADEYDSNFINEYSTFVNDMSAYIQSISGKSTRIWGTFPPSSASGSINVNKDVTIQHWQIGQDNGLFDFIDKGYNIVNSDDYFYLDLKYSDGDVYPKELDIERVFHGSPDGSAFAPNILDNANATNNPPRDSPNVLGHLAVVWNDWGPNASTYHEAYYMVRNGLPALADKQWGSSLQEKDYAGLFATLQPAVPDQNLDQRIASKGSTIVSYNFGQGTLSSAIAVLDSSGNNYHGHLENGAYVSGGALQLNGRGAYLKTPLTSKGRNYTLSFSVLPKSHGGALFSGPESSFLNGNGTSTNLMLVSHNIGYPVNLTLPLNKWSDVTVQAIGPQTFISVGTQRQEVTILMGIWGGYMHEGPMAIEAPLQTIGQGMNGQMKNIKLSSDV</sequence>
<dbReference type="Gene3D" id="2.60.120.200">
    <property type="match status" value="1"/>
</dbReference>
<dbReference type="SUPFAM" id="SSF51445">
    <property type="entry name" value="(Trans)glycosidases"/>
    <property type="match status" value="1"/>
</dbReference>
<dbReference type="InterPro" id="IPR017853">
    <property type="entry name" value="GH"/>
</dbReference>
<dbReference type="EMBL" id="JAWRVG010000025">
    <property type="protein sequence ID" value="KAK4071076.1"/>
    <property type="molecule type" value="Genomic_DNA"/>
</dbReference>
<reference evidence="9" key="1">
    <citation type="submission" date="2023-11" db="EMBL/GenBank/DDBJ databases">
        <title>The genome sequences of three competitors of mushroom-forming fungi.</title>
        <authorList>
            <person name="Beijen E."/>
            <person name="Ohm R.A."/>
        </authorList>
    </citation>
    <scope>NUCLEOTIDE SEQUENCE</scope>
    <source>
        <strain evidence="9">CBS 100526</strain>
    </source>
</reference>
<protein>
    <recommendedName>
        <fullName evidence="3">beta-N-acetylhexosaminidase</fullName>
        <ecNumber evidence="3">3.2.1.52</ecNumber>
    </recommendedName>
</protein>
<dbReference type="GO" id="GO:0005975">
    <property type="term" value="P:carbohydrate metabolic process"/>
    <property type="evidence" value="ECO:0007669"/>
    <property type="project" value="InterPro"/>
</dbReference>
<dbReference type="RefSeq" id="XP_062754696.1">
    <property type="nucleotide sequence ID" value="XM_062901068.1"/>
</dbReference>
<dbReference type="InterPro" id="IPR015882">
    <property type="entry name" value="HEX_bac_N"/>
</dbReference>
<keyword evidence="5" id="KW-0326">Glycosidase</keyword>
<evidence type="ECO:0000256" key="6">
    <source>
        <dbReference type="PIRSR" id="PIRSR625705-1"/>
    </source>
</evidence>
<dbReference type="PANTHER" id="PTHR43678:SF1">
    <property type="entry name" value="BETA-N-ACETYLHEXOSAMINIDASE"/>
    <property type="match status" value="1"/>
</dbReference>
<dbReference type="InterPro" id="IPR052764">
    <property type="entry name" value="GH20_Enzymes"/>
</dbReference>
<dbReference type="InterPro" id="IPR013320">
    <property type="entry name" value="ConA-like_dom_sf"/>
</dbReference>
<dbReference type="InterPro" id="IPR029018">
    <property type="entry name" value="Hex-like_dom2"/>
</dbReference>
<name>A0AAE1J7P3_9HYPO</name>
<dbReference type="Pfam" id="PF00728">
    <property type="entry name" value="Glyco_hydro_20"/>
    <property type="match status" value="1"/>
</dbReference>
<evidence type="ECO:0000256" key="2">
    <source>
        <dbReference type="ARBA" id="ARBA00006285"/>
    </source>
</evidence>
<accession>A0AAE1J7P3</accession>
<evidence type="ECO:0000256" key="5">
    <source>
        <dbReference type="ARBA" id="ARBA00023295"/>
    </source>
</evidence>
<dbReference type="SUPFAM" id="SSF49899">
    <property type="entry name" value="Concanavalin A-like lectins/glucanases"/>
    <property type="match status" value="1"/>
</dbReference>
<gene>
    <name evidence="9" type="ORF">Triagg1_6443</name>
</gene>
<proteinExistence type="inferred from homology"/>
<dbReference type="CDD" id="cd06564">
    <property type="entry name" value="GH20_DspB_LnbB-like"/>
    <property type="match status" value="1"/>
</dbReference>
<dbReference type="InterPro" id="IPR015883">
    <property type="entry name" value="Glyco_hydro_20_cat"/>
</dbReference>
<evidence type="ECO:0000313" key="9">
    <source>
        <dbReference type="EMBL" id="KAK4071076.1"/>
    </source>
</evidence>
<evidence type="ECO:0000256" key="1">
    <source>
        <dbReference type="ARBA" id="ARBA00001231"/>
    </source>
</evidence>
<keyword evidence="4" id="KW-0378">Hydrolase</keyword>